<evidence type="ECO:0000313" key="11">
    <source>
        <dbReference type="Proteomes" id="UP001055580"/>
    </source>
</evidence>
<evidence type="ECO:0000259" key="8">
    <source>
        <dbReference type="Pfam" id="PF10396"/>
    </source>
</evidence>
<gene>
    <name evidence="6 10" type="primary">mnmE</name>
    <name evidence="6" type="synonym">trmE</name>
    <name evidence="10" type="ORF">M9980_12135</name>
</gene>
<dbReference type="PANTHER" id="PTHR42714:SF2">
    <property type="entry name" value="TRNA MODIFICATION GTPASE GTPBP3, MITOCHONDRIAL"/>
    <property type="match status" value="1"/>
</dbReference>
<dbReference type="InterPro" id="IPR027368">
    <property type="entry name" value="MnmE_dom2"/>
</dbReference>
<evidence type="ECO:0000256" key="5">
    <source>
        <dbReference type="ARBA" id="ARBA00023134"/>
    </source>
</evidence>
<dbReference type="Proteomes" id="UP001055580">
    <property type="component" value="Chromosome"/>
</dbReference>
<dbReference type="EMBL" id="CP098401">
    <property type="protein sequence ID" value="URW75280.1"/>
    <property type="molecule type" value="Genomic_DNA"/>
</dbReference>
<evidence type="ECO:0000256" key="3">
    <source>
        <dbReference type="ARBA" id="ARBA00022741"/>
    </source>
</evidence>
<feature type="binding site" evidence="6">
    <location>
        <position position="247"/>
    </location>
    <ligand>
        <name>K(+)</name>
        <dbReference type="ChEBI" id="CHEBI:29103"/>
    </ligand>
</feature>
<dbReference type="PANTHER" id="PTHR42714">
    <property type="entry name" value="TRNA MODIFICATION GTPASE GTPBP3"/>
    <property type="match status" value="1"/>
</dbReference>
<keyword evidence="6" id="KW-0963">Cytoplasm</keyword>
<feature type="binding site" evidence="6">
    <location>
        <position position="230"/>
    </location>
    <ligand>
        <name>Mg(2+)</name>
        <dbReference type="ChEBI" id="CHEBI:18420"/>
    </ligand>
</feature>
<dbReference type="RefSeq" id="WP_250751265.1">
    <property type="nucleotide sequence ID" value="NZ_CP098401.1"/>
</dbReference>
<feature type="binding site" evidence="6">
    <location>
        <begin position="270"/>
        <end position="273"/>
    </location>
    <ligand>
        <name>GTP</name>
        <dbReference type="ChEBI" id="CHEBI:37565"/>
    </ligand>
</feature>
<keyword evidence="2 6" id="KW-0819">tRNA processing</keyword>
<dbReference type="Pfam" id="PF10396">
    <property type="entry name" value="TrmE_N"/>
    <property type="match status" value="1"/>
</dbReference>
<name>A0ABY4TTV5_9SPHN</name>
<evidence type="ECO:0000313" key="10">
    <source>
        <dbReference type="EMBL" id="URW75280.1"/>
    </source>
</evidence>
<keyword evidence="6 10" id="KW-0378">Hydrolase</keyword>
<feature type="binding site" evidence="6">
    <location>
        <position position="251"/>
    </location>
    <ligand>
        <name>Mg(2+)</name>
        <dbReference type="ChEBI" id="CHEBI:18420"/>
    </ligand>
</feature>
<dbReference type="Pfam" id="PF12631">
    <property type="entry name" value="MnmE_helical"/>
    <property type="match status" value="1"/>
</dbReference>
<feature type="binding site" evidence="6">
    <location>
        <begin position="245"/>
        <end position="251"/>
    </location>
    <ligand>
        <name>GTP</name>
        <dbReference type="ChEBI" id="CHEBI:37565"/>
    </ligand>
</feature>
<dbReference type="Gene3D" id="3.30.1360.120">
    <property type="entry name" value="Probable tRNA modification gtpase trme, domain 1"/>
    <property type="match status" value="1"/>
</dbReference>
<dbReference type="InterPro" id="IPR027266">
    <property type="entry name" value="TrmE/GcvT-like"/>
</dbReference>
<proteinExistence type="inferred from homology"/>
<dbReference type="Gene3D" id="3.40.50.300">
    <property type="entry name" value="P-loop containing nucleotide triphosphate hydrolases"/>
    <property type="match status" value="1"/>
</dbReference>
<protein>
    <recommendedName>
        <fullName evidence="6">tRNA modification GTPase MnmE</fullName>
        <ecNumber evidence="6">3.6.-.-</ecNumber>
    </recommendedName>
</protein>
<feature type="binding site" evidence="6">
    <location>
        <position position="250"/>
    </location>
    <ligand>
        <name>K(+)</name>
        <dbReference type="ChEBI" id="CHEBI:29103"/>
    </ligand>
</feature>
<dbReference type="InterPro" id="IPR005225">
    <property type="entry name" value="Small_GTP-bd"/>
</dbReference>
<feature type="domain" description="MnmE helical" evidence="9">
    <location>
        <begin position="121"/>
        <end position="425"/>
    </location>
</feature>
<feature type="binding site" evidence="6">
    <location>
        <position position="428"/>
    </location>
    <ligand>
        <name>(6S)-5-formyl-5,6,7,8-tetrahydrofolate</name>
        <dbReference type="ChEBI" id="CHEBI:57457"/>
    </ligand>
</feature>
<keyword evidence="3 6" id="KW-0547">Nucleotide-binding</keyword>
<dbReference type="CDD" id="cd04164">
    <property type="entry name" value="trmE"/>
    <property type="match status" value="1"/>
</dbReference>
<comment type="function">
    <text evidence="6">Exhibits a very high intrinsic GTPase hydrolysis rate. Involved in the addition of a carboxymethylaminomethyl (cmnm) group at the wobble position (U34) of certain tRNAs, forming tRNA-cmnm(5)s(2)U34.</text>
</comment>
<keyword evidence="6" id="KW-0479">Metal-binding</keyword>
<feature type="binding site" evidence="6">
    <location>
        <position position="21"/>
    </location>
    <ligand>
        <name>(6S)-5-formyl-5,6,7,8-tetrahydrofolate</name>
        <dbReference type="ChEBI" id="CHEBI:57457"/>
    </ligand>
</feature>
<evidence type="ECO:0000256" key="2">
    <source>
        <dbReference type="ARBA" id="ARBA00022694"/>
    </source>
</evidence>
<dbReference type="Gene3D" id="1.20.120.430">
    <property type="entry name" value="tRNA modification GTPase MnmE domain 2"/>
    <property type="match status" value="1"/>
</dbReference>
<keyword evidence="11" id="KW-1185">Reference proteome</keyword>
<comment type="subunit">
    <text evidence="6">Homodimer. Heterotetramer of two MnmE and two MnmG subunits.</text>
</comment>
<dbReference type="InterPro" id="IPR006073">
    <property type="entry name" value="GTP-bd"/>
</dbReference>
<dbReference type="EC" id="3.6.-.-" evidence="6"/>
<keyword evidence="4 6" id="KW-0630">Potassium</keyword>
<feature type="binding site" evidence="6">
    <location>
        <position position="78"/>
    </location>
    <ligand>
        <name>(6S)-5-formyl-5,6,7,8-tetrahydrofolate</name>
        <dbReference type="ChEBI" id="CHEBI:57457"/>
    </ligand>
</feature>
<dbReference type="GO" id="GO:0016787">
    <property type="term" value="F:hydrolase activity"/>
    <property type="evidence" value="ECO:0007669"/>
    <property type="project" value="UniProtKB-KW"/>
</dbReference>
<dbReference type="InterPro" id="IPR031168">
    <property type="entry name" value="G_TrmE"/>
</dbReference>
<comment type="cofactor">
    <cofactor evidence="6">
        <name>K(+)</name>
        <dbReference type="ChEBI" id="CHEBI:29103"/>
    </cofactor>
    <text evidence="6">Binds 1 potassium ion per subunit.</text>
</comment>
<dbReference type="InterPro" id="IPR027417">
    <property type="entry name" value="P-loop_NTPase"/>
</dbReference>
<dbReference type="InterPro" id="IPR018948">
    <property type="entry name" value="GTP-bd_TrmE_N"/>
</dbReference>
<organism evidence="10 11">
    <name type="scientific">Sphingomonas donggukensis</name>
    <dbReference type="NCBI Taxonomy" id="2949093"/>
    <lineage>
        <taxon>Bacteria</taxon>
        <taxon>Pseudomonadati</taxon>
        <taxon>Pseudomonadota</taxon>
        <taxon>Alphaproteobacteria</taxon>
        <taxon>Sphingomonadales</taxon>
        <taxon>Sphingomonadaceae</taxon>
        <taxon>Sphingomonas</taxon>
    </lineage>
</organism>
<dbReference type="SUPFAM" id="SSF116878">
    <property type="entry name" value="TrmE connector domain"/>
    <property type="match status" value="1"/>
</dbReference>
<feature type="domain" description="GTP-binding protein TrmE N-terminal" evidence="8">
    <location>
        <begin position="4"/>
        <end position="118"/>
    </location>
</feature>
<dbReference type="InterPro" id="IPR004520">
    <property type="entry name" value="GTPase_MnmE"/>
</dbReference>
<comment type="caution">
    <text evidence="6">Lacks conserved residue(s) required for the propagation of feature annotation.</text>
</comment>
<comment type="similarity">
    <text evidence="1 6">Belongs to the TRAFAC class TrmE-Era-EngA-EngB-Septin-like GTPase superfamily. TrmE GTPase family.</text>
</comment>
<comment type="subcellular location">
    <subcellularLocation>
        <location evidence="6">Cytoplasm</location>
    </subcellularLocation>
</comment>
<sequence>MTDTIFAVSSGAVPSAIAVLRVSGPGAFAAVARLAGTLPPPRHAGLRAIRGADGALIDRAVVLTFSGPASVTGEDIAEIHLHGGRAVVAAVSGALRDMTGLRDAEPGEFTRRALEAGRIDLTEAEGLADLLAAETEGQRRAAMRAADGTLRRRIEAWSARAVALSALVEAAIDHDDEDDVGDAAALLARVARDADDLAREIAMLLDQPPVERLRDGIRVVLAGPPNSGKSTLLNAMVGRDAAIVSPIAGTTRDRIEAPVVRGGIAWLFTDTAGLAVETDDVIEAVGIARAQASIAEADILLWLGDAAPPRADALAVHARVDVAGREITPEGRIAASGVRPGGEAALWTALEHRAATLLPTADVPALNARQRELCRGAASNLRDAAEASDPLLVAEDLRSARRAFDRLTGRADTEAVLDALFAGFCIGK</sequence>
<dbReference type="InterPro" id="IPR025867">
    <property type="entry name" value="MnmE_helical"/>
</dbReference>
<evidence type="ECO:0000256" key="6">
    <source>
        <dbReference type="HAMAP-Rule" id="MF_00379"/>
    </source>
</evidence>
<dbReference type="HAMAP" id="MF_00379">
    <property type="entry name" value="GTPase_MnmE"/>
    <property type="match status" value="1"/>
</dbReference>
<dbReference type="SUPFAM" id="SSF103025">
    <property type="entry name" value="Folate-binding domain"/>
    <property type="match status" value="1"/>
</dbReference>
<keyword evidence="5 6" id="KW-0342">GTP-binding</keyword>
<dbReference type="NCBIfam" id="NF003661">
    <property type="entry name" value="PRK05291.1-3"/>
    <property type="match status" value="1"/>
</dbReference>
<dbReference type="CDD" id="cd14858">
    <property type="entry name" value="TrmE_N"/>
    <property type="match status" value="1"/>
</dbReference>
<feature type="binding site" evidence="6">
    <location>
        <begin position="226"/>
        <end position="231"/>
    </location>
    <ligand>
        <name>GTP</name>
        <dbReference type="ChEBI" id="CHEBI:37565"/>
    </ligand>
</feature>
<feature type="binding site" evidence="6">
    <location>
        <position position="245"/>
    </location>
    <ligand>
        <name>K(+)</name>
        <dbReference type="ChEBI" id="CHEBI:29103"/>
    </ligand>
</feature>
<feature type="binding site" evidence="6">
    <location>
        <position position="118"/>
    </location>
    <ligand>
        <name>(6S)-5-formyl-5,6,7,8-tetrahydrofolate</name>
        <dbReference type="ChEBI" id="CHEBI:57457"/>
    </ligand>
</feature>
<feature type="binding site" evidence="6">
    <location>
        <position position="226"/>
    </location>
    <ligand>
        <name>K(+)</name>
        <dbReference type="ChEBI" id="CHEBI:29103"/>
    </ligand>
</feature>
<keyword evidence="6" id="KW-0460">Magnesium</keyword>
<evidence type="ECO:0000256" key="4">
    <source>
        <dbReference type="ARBA" id="ARBA00022958"/>
    </source>
</evidence>
<accession>A0ABY4TTV5</accession>
<dbReference type="Pfam" id="PF01926">
    <property type="entry name" value="MMR_HSR1"/>
    <property type="match status" value="1"/>
</dbReference>
<evidence type="ECO:0000259" key="9">
    <source>
        <dbReference type="Pfam" id="PF12631"/>
    </source>
</evidence>
<evidence type="ECO:0000256" key="1">
    <source>
        <dbReference type="ARBA" id="ARBA00011043"/>
    </source>
</evidence>
<evidence type="ECO:0000259" key="7">
    <source>
        <dbReference type="Pfam" id="PF01926"/>
    </source>
</evidence>
<dbReference type="NCBIfam" id="TIGR00231">
    <property type="entry name" value="small_GTP"/>
    <property type="match status" value="1"/>
</dbReference>
<reference evidence="10" key="1">
    <citation type="submission" date="2022-05" db="EMBL/GenBank/DDBJ databases">
        <title>Sphingomonas sp. strain RMG20 Genome sequencing and assembly.</title>
        <authorList>
            <person name="Kim I."/>
        </authorList>
    </citation>
    <scope>NUCLEOTIDE SEQUENCE</scope>
    <source>
        <strain evidence="10">RMG20</strain>
    </source>
</reference>
<feature type="domain" description="G" evidence="7">
    <location>
        <begin position="218"/>
        <end position="306"/>
    </location>
</feature>
<dbReference type="SUPFAM" id="SSF52540">
    <property type="entry name" value="P-loop containing nucleoside triphosphate hydrolases"/>
    <property type="match status" value="1"/>
</dbReference>